<evidence type="ECO:0000313" key="2">
    <source>
        <dbReference type="Proteomes" id="UP000199758"/>
    </source>
</evidence>
<dbReference type="PANTHER" id="PTHR39456:SF1">
    <property type="entry name" value="METAL-DEPENDENT HYDROLASE"/>
    <property type="match status" value="1"/>
</dbReference>
<evidence type="ECO:0000313" key="1">
    <source>
        <dbReference type="EMBL" id="SHH24586.1"/>
    </source>
</evidence>
<reference evidence="1 2" key="1">
    <citation type="submission" date="2016-11" db="EMBL/GenBank/DDBJ databases">
        <authorList>
            <person name="Jaros S."/>
            <person name="Januszkiewicz K."/>
            <person name="Wedrychowicz H."/>
        </authorList>
    </citation>
    <scope>NUCLEOTIDE SEQUENCE [LARGE SCALE GENOMIC DNA]</scope>
    <source>
        <strain evidence="1 2">CGMCC 1.7049</strain>
    </source>
</reference>
<dbReference type="RefSeq" id="WP_084083478.1">
    <property type="nucleotide sequence ID" value="NZ_FQWZ01000007.1"/>
</dbReference>
<gene>
    <name evidence="1" type="ORF">SAMN04488068_3058</name>
</gene>
<protein>
    <submittedName>
        <fullName evidence="1">Predicted metal-dependent hydrolase</fullName>
    </submittedName>
</protein>
<dbReference type="STRING" id="490188.SAMN04488068_3058"/>
<dbReference type="OrthoDB" id="4760165at2"/>
<organism evidence="1 2">
    <name type="scientific">Hydrocarboniphaga daqingensis</name>
    <dbReference type="NCBI Taxonomy" id="490188"/>
    <lineage>
        <taxon>Bacteria</taxon>
        <taxon>Pseudomonadati</taxon>
        <taxon>Pseudomonadota</taxon>
        <taxon>Gammaproteobacteria</taxon>
        <taxon>Nevskiales</taxon>
        <taxon>Nevskiaceae</taxon>
        <taxon>Hydrocarboniphaga</taxon>
    </lineage>
</organism>
<dbReference type="EMBL" id="FQWZ01000007">
    <property type="protein sequence ID" value="SHH24586.1"/>
    <property type="molecule type" value="Genomic_DNA"/>
</dbReference>
<dbReference type="Proteomes" id="UP000199758">
    <property type="component" value="Unassembled WGS sequence"/>
</dbReference>
<dbReference type="PANTHER" id="PTHR39456">
    <property type="entry name" value="METAL-DEPENDENT HYDROLASE"/>
    <property type="match status" value="1"/>
</dbReference>
<keyword evidence="1" id="KW-0378">Hydrolase</keyword>
<dbReference type="Pfam" id="PF10118">
    <property type="entry name" value="Metal_hydrol"/>
    <property type="match status" value="1"/>
</dbReference>
<proteinExistence type="predicted"/>
<dbReference type="GO" id="GO:0016787">
    <property type="term" value="F:hydrolase activity"/>
    <property type="evidence" value="ECO:0007669"/>
    <property type="project" value="UniProtKB-KW"/>
</dbReference>
<accession>A0A1M5RES7</accession>
<dbReference type="InterPro" id="IPR016516">
    <property type="entry name" value="UCP07580"/>
</dbReference>
<sequence>MTTQTDHPMDGFPVRPLVFDVKKVDPENLVWSRTSPWFSMFINALGLHVPYFERYLIRALSKAKTHLDDPRLLRDVGAIIGQEAHHAKNFMEFNQALVKRYPKLARYEAEAKAYFGQRAQTDTLKELVGFTAGYETFTFLAGALVLQNHDKWFADADPVVKAMWIWHQVEEVEHGAAAFEVYQALFGKHTWYRRRMVIAALMHIAGETHRAFVHMSWREGWWRNPFYGMASVAFCWIMLARFAWNALPVLRGNYHPHQHPIVTTEQNPIQIAWRRFEKAGGNVLEIDHQKMAEMMGVAAPSA</sequence>
<keyword evidence="2" id="KW-1185">Reference proteome</keyword>
<dbReference type="AlphaFoldDB" id="A0A1M5RES7"/>
<name>A0A1M5RES7_9GAMM</name>